<dbReference type="RefSeq" id="WP_074321331.1">
    <property type="nucleotide sequence ID" value="NZ_CP017011.1"/>
</dbReference>
<proteinExistence type="predicted"/>
<evidence type="ECO:0000313" key="9">
    <source>
        <dbReference type="EMBL" id="ARO45216.1"/>
    </source>
</evidence>
<dbReference type="AlphaFoldDB" id="A0A2P0QFK7"/>
<dbReference type="EMBL" id="KX009060">
    <property type="protein sequence ID" value="ARO44978.1"/>
    <property type="molecule type" value="Genomic_DNA"/>
</dbReference>
<dbReference type="GO" id="GO:0030255">
    <property type="term" value="P:protein secretion by the type IV secretion system"/>
    <property type="evidence" value="ECO:0007669"/>
    <property type="project" value="InterPro"/>
</dbReference>
<comment type="subcellular location">
    <subcellularLocation>
        <location evidence="1">Membrane</location>
        <topology evidence="1">Multi-pass membrane protein</topology>
    </subcellularLocation>
</comment>
<feature type="transmembrane region" description="Helical" evidence="5">
    <location>
        <begin position="134"/>
        <end position="156"/>
    </location>
</feature>
<keyword evidence="3 5" id="KW-1133">Transmembrane helix</keyword>
<dbReference type="EMBL" id="KX009063">
    <property type="protein sequence ID" value="ARO45216.1"/>
    <property type="molecule type" value="Genomic_DNA"/>
</dbReference>
<organism evidence="8">
    <name type="scientific">Pseudomonas syringae pv. actinidiae</name>
    <dbReference type="NCBI Taxonomy" id="103796"/>
    <lineage>
        <taxon>Bacteria</taxon>
        <taxon>Pseudomonadati</taxon>
        <taxon>Pseudomonadota</taxon>
        <taxon>Gammaproteobacteria</taxon>
        <taxon>Pseudomonadales</taxon>
        <taxon>Pseudomonadaceae</taxon>
        <taxon>Pseudomonas</taxon>
        <taxon>Pseudomonas syringae</taxon>
    </lineage>
</organism>
<geneLocation type="plasmid" evidence="9">
    <name>pPU_RT811</name>
</geneLocation>
<geneLocation type="plasmid" evidence="7">
    <name>pUR_RT652</name>
</geneLocation>
<feature type="transmembrane region" description="Helical" evidence="5">
    <location>
        <begin position="67"/>
        <end position="90"/>
    </location>
</feature>
<dbReference type="GO" id="GO:0016020">
    <property type="term" value="C:membrane"/>
    <property type="evidence" value="ECO:0007669"/>
    <property type="project" value="UniProtKB-SubCell"/>
</dbReference>
<accession>A0A2P0QFK7</accession>
<geneLocation type="plasmid" evidence="6">
    <name>pUR_RT594</name>
</geneLocation>
<keyword evidence="2 5" id="KW-0812">Transmembrane</keyword>
<dbReference type="EMBL" id="KX009062">
    <property type="protein sequence ID" value="ARO45174.1"/>
    <property type="molecule type" value="Genomic_DNA"/>
</dbReference>
<evidence type="ECO:0000256" key="1">
    <source>
        <dbReference type="ARBA" id="ARBA00004141"/>
    </source>
</evidence>
<reference evidence="8" key="1">
    <citation type="submission" date="2016-03" db="EMBL/GenBank/DDBJ databases">
        <title>The evolution of Pseudomonas syringae pv. actinidiae in New Zealand.</title>
        <authorList>
            <person name="Taiaroa G."/>
            <person name="Poulter R.T.M."/>
            <person name="Lamont I."/>
            <person name="Stockwell P."/>
            <person name="Butler M.I."/>
        </authorList>
    </citation>
    <scope>NUCLEOTIDE SEQUENCE</scope>
    <source>
        <strain evidence="8">B4A</strain>
        <strain evidence="6">RT594</strain>
        <strain evidence="7">RT652</strain>
        <strain evidence="9">RT811</strain>
        <plasmid evidence="9">pPU_RT811</plasmid>
        <plasmid evidence="8">pUR_B4A</plasmid>
        <plasmid evidence="6">pUR_RT594</plasmid>
        <plasmid evidence="7">pUR_RT652</plasmid>
    </source>
</reference>
<feature type="transmembrane region" description="Helical" evidence="5">
    <location>
        <begin position="28"/>
        <end position="46"/>
    </location>
</feature>
<dbReference type="InterPro" id="IPR007688">
    <property type="entry name" value="Conjugal_tfr_TrbL/VirB6"/>
</dbReference>
<keyword evidence="8" id="KW-0614">Plasmid</keyword>
<evidence type="ECO:0000313" key="6">
    <source>
        <dbReference type="EMBL" id="ARO44978.1"/>
    </source>
</evidence>
<dbReference type="Pfam" id="PF04610">
    <property type="entry name" value="TrbL"/>
    <property type="match status" value="1"/>
</dbReference>
<evidence type="ECO:0000256" key="3">
    <source>
        <dbReference type="ARBA" id="ARBA00022989"/>
    </source>
</evidence>
<protein>
    <submittedName>
        <fullName evidence="8">Inner membrane protein of type IV secretion of T-DNA complex, VirB6</fullName>
    </submittedName>
</protein>
<geneLocation type="plasmid" evidence="8">
    <name>pUR_B4A</name>
</geneLocation>
<name>A0A2P0QFK7_PSESF</name>
<feature type="transmembrane region" description="Helical" evidence="5">
    <location>
        <begin position="163"/>
        <end position="181"/>
    </location>
</feature>
<evidence type="ECO:0000256" key="5">
    <source>
        <dbReference type="SAM" id="Phobius"/>
    </source>
</evidence>
<evidence type="ECO:0000313" key="7">
    <source>
        <dbReference type="EMBL" id="ARO45083.1"/>
    </source>
</evidence>
<feature type="transmembrane region" description="Helical" evidence="5">
    <location>
        <begin position="201"/>
        <end position="220"/>
    </location>
</feature>
<evidence type="ECO:0000313" key="8">
    <source>
        <dbReference type="EMBL" id="ARO45174.1"/>
    </source>
</evidence>
<dbReference type="EMBL" id="KX009061">
    <property type="protein sequence ID" value="ARO45083.1"/>
    <property type="molecule type" value="Genomic_DNA"/>
</dbReference>
<evidence type="ECO:0000256" key="4">
    <source>
        <dbReference type="ARBA" id="ARBA00023136"/>
    </source>
</evidence>
<sequence>MADLTLKGLIGATDEVTTAFVAEVFPKIAALVEPIVWLVAVAYWVTLGLQMYNGRAAVALWDIVKRAMLTTLVFTTLNWSAGGSFLYGIWGTWTETISAQIMSNGVNSTSMLDALYVDIGKVASMLMNVNWRQFAMIIMGAGLFAVNCILFIVAVMNMLIAKFGAAIIMCVFPTIIGFVFFEGTRQWTMNWAGKMLNFSFIYILSIAIVRFGYSVFGDAINEAATAATVSDAALITAQQWGTLVIVEGLLIICMLQVRGWAASLASGATVQGSSLVMMALRSVGMGK</sequence>
<keyword evidence="4 5" id="KW-0472">Membrane</keyword>
<evidence type="ECO:0000256" key="2">
    <source>
        <dbReference type="ARBA" id="ARBA00022692"/>
    </source>
</evidence>